<name>A0A0E9QBY1_ANGAN</name>
<proteinExistence type="predicted"/>
<dbReference type="EMBL" id="GBXM01094757">
    <property type="protein sequence ID" value="JAH13820.1"/>
    <property type="molecule type" value="Transcribed_RNA"/>
</dbReference>
<reference evidence="1" key="2">
    <citation type="journal article" date="2015" name="Fish Shellfish Immunol.">
        <title>Early steps in the European eel (Anguilla anguilla)-Vibrio vulnificus interaction in the gills: Role of the RtxA13 toxin.</title>
        <authorList>
            <person name="Callol A."/>
            <person name="Pajuelo D."/>
            <person name="Ebbesson L."/>
            <person name="Teles M."/>
            <person name="MacKenzie S."/>
            <person name="Amaro C."/>
        </authorList>
    </citation>
    <scope>NUCLEOTIDE SEQUENCE</scope>
</reference>
<evidence type="ECO:0000313" key="1">
    <source>
        <dbReference type="EMBL" id="JAH13820.1"/>
    </source>
</evidence>
<sequence length="49" mass="5650">MGITFSAQFVQNALDIYSYITFHVSLAFSNTHCLPLICTHRVHKYISFI</sequence>
<accession>A0A0E9QBY1</accession>
<protein>
    <submittedName>
        <fullName evidence="1">Uncharacterized protein</fullName>
    </submittedName>
</protein>
<reference evidence="1" key="1">
    <citation type="submission" date="2014-11" db="EMBL/GenBank/DDBJ databases">
        <authorList>
            <person name="Amaro Gonzalez C."/>
        </authorList>
    </citation>
    <scope>NUCLEOTIDE SEQUENCE</scope>
</reference>
<dbReference type="AlphaFoldDB" id="A0A0E9QBY1"/>
<organism evidence="1">
    <name type="scientific">Anguilla anguilla</name>
    <name type="common">European freshwater eel</name>
    <name type="synonym">Muraena anguilla</name>
    <dbReference type="NCBI Taxonomy" id="7936"/>
    <lineage>
        <taxon>Eukaryota</taxon>
        <taxon>Metazoa</taxon>
        <taxon>Chordata</taxon>
        <taxon>Craniata</taxon>
        <taxon>Vertebrata</taxon>
        <taxon>Euteleostomi</taxon>
        <taxon>Actinopterygii</taxon>
        <taxon>Neopterygii</taxon>
        <taxon>Teleostei</taxon>
        <taxon>Anguilliformes</taxon>
        <taxon>Anguillidae</taxon>
        <taxon>Anguilla</taxon>
    </lineage>
</organism>